<reference evidence="3 4" key="1">
    <citation type="submission" date="2024-01" db="EMBL/GenBank/DDBJ databases">
        <title>The genomes of 5 underutilized Papilionoideae crops provide insights into root nodulation and disease resistanc.</title>
        <authorList>
            <person name="Yuan L."/>
        </authorList>
    </citation>
    <scope>NUCLEOTIDE SEQUENCE [LARGE SCALE GENOMIC DNA]</scope>
    <source>
        <strain evidence="3">ZHUSHIDOU_FW_LH</strain>
        <tissue evidence="3">Leaf</tissue>
    </source>
</reference>
<feature type="domain" description="PB1" evidence="2">
    <location>
        <begin position="54"/>
        <end position="145"/>
    </location>
</feature>
<feature type="compositionally biased region" description="Pro residues" evidence="1">
    <location>
        <begin position="28"/>
        <end position="37"/>
    </location>
</feature>
<feature type="compositionally biased region" description="Basic and acidic residues" evidence="1">
    <location>
        <begin position="13"/>
        <end position="25"/>
    </location>
</feature>
<organism evidence="3 4">
    <name type="scientific">Crotalaria pallida</name>
    <name type="common">Smooth rattlebox</name>
    <name type="synonym">Crotalaria striata</name>
    <dbReference type="NCBI Taxonomy" id="3830"/>
    <lineage>
        <taxon>Eukaryota</taxon>
        <taxon>Viridiplantae</taxon>
        <taxon>Streptophyta</taxon>
        <taxon>Embryophyta</taxon>
        <taxon>Tracheophyta</taxon>
        <taxon>Spermatophyta</taxon>
        <taxon>Magnoliopsida</taxon>
        <taxon>eudicotyledons</taxon>
        <taxon>Gunneridae</taxon>
        <taxon>Pentapetalae</taxon>
        <taxon>rosids</taxon>
        <taxon>fabids</taxon>
        <taxon>Fabales</taxon>
        <taxon>Fabaceae</taxon>
        <taxon>Papilionoideae</taxon>
        <taxon>50 kb inversion clade</taxon>
        <taxon>genistoids sensu lato</taxon>
        <taxon>core genistoids</taxon>
        <taxon>Crotalarieae</taxon>
        <taxon>Crotalaria</taxon>
    </lineage>
</organism>
<accession>A0AAN9EAW9</accession>
<comment type="caution">
    <text evidence="3">The sequence shown here is derived from an EMBL/GenBank/DDBJ whole genome shotgun (WGS) entry which is preliminary data.</text>
</comment>
<dbReference type="InterPro" id="IPR000270">
    <property type="entry name" value="PB1_dom"/>
</dbReference>
<feature type="compositionally biased region" description="Low complexity" evidence="1">
    <location>
        <begin position="1"/>
        <end position="12"/>
    </location>
</feature>
<sequence length="470" mass="50997">MENNYPYPSSYPESHESSPRSRDTDFDNPPPWDDNHPPPNYKPKFICSYGGKILPRAHLSYVGGDTKILSVDSHINFPSFLSKLSSLSNIPPENLTLKYQLPDEELDALISVTNDDDLGHLMHEYDRLYRASSRPARMRLFLFTNTSSNPNSTPISTAATFSSERDRFVQALNSGSVPVQTEPVKAQPVIHGNADFLFGLDKAVAPPPPPVAAVKVHDPVPEPVALQPADRGIRSDPNSNSIEIQRQLQHMRIAEGDQFRRRSEDGFAGDYYLQKLPEKVPPSSSPVTVPHHGGFFSERQFSGDVFPSTVTTAPGGIMDQHVYMVTAPGTFYHAPVVPPPVTQGYYAVQRTGSDVYREQALYNAMAPPPPPNKAAFSSTGLAPVRGSTYAEGYGVVRPALVPDNTGAATYAQVAYDSVSGRQVYYNAPGGMVHAPPYQGGSPAVSADMRSAGVSLGQDGKVVNKVTQGSV</sequence>
<dbReference type="PANTHER" id="PTHR31066:SF96">
    <property type="entry name" value="OCTICOSAPEPTIDE_PHOX_BEM1P"/>
    <property type="match status" value="1"/>
</dbReference>
<dbReference type="Pfam" id="PF00564">
    <property type="entry name" value="PB1"/>
    <property type="match status" value="1"/>
</dbReference>
<dbReference type="Proteomes" id="UP001372338">
    <property type="component" value="Unassembled WGS sequence"/>
</dbReference>
<feature type="region of interest" description="Disordered" evidence="1">
    <location>
        <begin position="1"/>
        <end position="37"/>
    </location>
</feature>
<evidence type="ECO:0000313" key="4">
    <source>
        <dbReference type="Proteomes" id="UP001372338"/>
    </source>
</evidence>
<dbReference type="CDD" id="cd06410">
    <property type="entry name" value="PB1_UP2"/>
    <property type="match status" value="1"/>
</dbReference>
<proteinExistence type="predicted"/>
<dbReference type="Gene3D" id="3.10.20.90">
    <property type="entry name" value="Phosphatidylinositol 3-kinase Catalytic Subunit, Chain A, domain 1"/>
    <property type="match status" value="1"/>
</dbReference>
<dbReference type="SMART" id="SM00666">
    <property type="entry name" value="PB1"/>
    <property type="match status" value="1"/>
</dbReference>
<dbReference type="EMBL" id="JAYWIO010000007">
    <property type="protein sequence ID" value="KAK7252255.1"/>
    <property type="molecule type" value="Genomic_DNA"/>
</dbReference>
<evidence type="ECO:0000259" key="2">
    <source>
        <dbReference type="SMART" id="SM00666"/>
    </source>
</evidence>
<gene>
    <name evidence="3" type="ORF">RIF29_36077</name>
</gene>
<dbReference type="InterPro" id="IPR053198">
    <property type="entry name" value="Gynoecium_Dev_Regulator"/>
</dbReference>
<dbReference type="SUPFAM" id="SSF54277">
    <property type="entry name" value="CAD &amp; PB1 domains"/>
    <property type="match status" value="1"/>
</dbReference>
<evidence type="ECO:0000313" key="3">
    <source>
        <dbReference type="EMBL" id="KAK7252255.1"/>
    </source>
</evidence>
<dbReference type="PANTHER" id="PTHR31066">
    <property type="entry name" value="OS05G0427100 PROTEIN-RELATED"/>
    <property type="match status" value="1"/>
</dbReference>
<name>A0AAN9EAW9_CROPI</name>
<dbReference type="AlphaFoldDB" id="A0AAN9EAW9"/>
<evidence type="ECO:0000256" key="1">
    <source>
        <dbReference type="SAM" id="MobiDB-lite"/>
    </source>
</evidence>
<keyword evidence="4" id="KW-1185">Reference proteome</keyword>
<protein>
    <recommendedName>
        <fullName evidence="2">PB1 domain-containing protein</fullName>
    </recommendedName>
</protein>